<dbReference type="AlphaFoldDB" id="A0A1U9JWQ2"/>
<organism evidence="2 3">
    <name type="scientific">Candidatus Tokpelaia hoelldobleri</name>
    <dbReference type="NCBI Taxonomy" id="1902579"/>
    <lineage>
        <taxon>Bacteria</taxon>
        <taxon>Pseudomonadati</taxon>
        <taxon>Pseudomonadota</taxon>
        <taxon>Alphaproteobacteria</taxon>
        <taxon>Hyphomicrobiales</taxon>
        <taxon>Candidatus Tokpelaia</taxon>
    </lineage>
</organism>
<evidence type="ECO:0000259" key="1">
    <source>
        <dbReference type="Pfam" id="PF02602"/>
    </source>
</evidence>
<evidence type="ECO:0000313" key="2">
    <source>
        <dbReference type="EMBL" id="AQS42280.1"/>
    </source>
</evidence>
<proteinExistence type="predicted"/>
<gene>
    <name evidence="2" type="primary">hemD</name>
    <name evidence="2" type="ORF">BHV28_16020</name>
</gene>
<dbReference type="GO" id="GO:0004852">
    <property type="term" value="F:uroporphyrinogen-III synthase activity"/>
    <property type="evidence" value="ECO:0007669"/>
    <property type="project" value="InterPro"/>
</dbReference>
<dbReference type="CDD" id="cd06578">
    <property type="entry name" value="HemD"/>
    <property type="match status" value="1"/>
</dbReference>
<accession>A0A1U9JWQ2</accession>
<evidence type="ECO:0000313" key="3">
    <source>
        <dbReference type="Proteomes" id="UP000188912"/>
    </source>
</evidence>
<sequence>MTKPSVLIIRPQQAAKRTAGLLAARGFVPHILPLSIIVPLTPAIPHQPYDGVIATSAAAFAAPLAEDGAWLKTLPFHCVGSRTREAAHDSGFTAIGHCALTARQLAGELCQQTNKYFLYLAGQTRRHELENSLRAAGIRVDIIERYATHFTPPTATQLAAVPRPPGFILLYSAKSARFLPGFAAHIGANTRILCLSSRIAAAVPAQWRDKIQVAAAPVEQKLLALLPF</sequence>
<feature type="domain" description="Tetrapyrrole biosynthesis uroporphyrinogen III synthase" evidence="1">
    <location>
        <begin position="17"/>
        <end position="221"/>
    </location>
</feature>
<dbReference type="InterPro" id="IPR036108">
    <property type="entry name" value="4pyrrol_syn_uPrphyn_synt_sf"/>
</dbReference>
<dbReference type="GO" id="GO:0033014">
    <property type="term" value="P:tetrapyrrole biosynthetic process"/>
    <property type="evidence" value="ECO:0007669"/>
    <property type="project" value="InterPro"/>
</dbReference>
<dbReference type="Pfam" id="PF02602">
    <property type="entry name" value="HEM4"/>
    <property type="match status" value="1"/>
</dbReference>
<dbReference type="Proteomes" id="UP000188912">
    <property type="component" value="Chromosome"/>
</dbReference>
<reference evidence="2 3" key="2">
    <citation type="journal article" date="2016" name="Sci. Rep.">
        <title>The genome of Rhizobiales bacteria in predatory ants reveals urease gene functions but no genes for nitrogen fixation.</title>
        <authorList>
            <person name="Neuvonen M.M."/>
            <person name="Tamarit D."/>
            <person name="Naslund K."/>
            <person name="Liebig J."/>
            <person name="Feldhaar H."/>
            <person name="Moran N.A."/>
            <person name="Guy L."/>
            <person name="Andersson S.G."/>
        </authorList>
    </citation>
    <scope>NUCLEOTIDE SEQUENCE [LARGE SCALE GENOMIC DNA]</scope>
    <source>
        <strain evidence="2 3">Hsal</strain>
    </source>
</reference>
<protein>
    <submittedName>
        <fullName evidence="2">Uroporphyrinogen III synthase</fullName>
    </submittedName>
</protein>
<dbReference type="Gene3D" id="3.40.50.10090">
    <property type="match status" value="2"/>
</dbReference>
<dbReference type="EMBL" id="CP017315">
    <property type="protein sequence ID" value="AQS42280.1"/>
    <property type="molecule type" value="Genomic_DNA"/>
</dbReference>
<name>A0A1U9JWQ2_9HYPH</name>
<keyword evidence="3" id="KW-1185">Reference proteome</keyword>
<dbReference type="SUPFAM" id="SSF69618">
    <property type="entry name" value="HemD-like"/>
    <property type="match status" value="1"/>
</dbReference>
<dbReference type="STRING" id="1902579.BHV28_16020"/>
<dbReference type="InterPro" id="IPR003754">
    <property type="entry name" value="4pyrrol_synth_uPrphyn_synth"/>
</dbReference>
<reference evidence="2 3" key="1">
    <citation type="journal article" date="2010" name="Science">
        <title>Genomic comparison of the ants Camponotus floridanus and Harpegnathos saltator.</title>
        <authorList>
            <person name="Bonasio R."/>
            <person name="Zhang G."/>
            <person name="Ye C."/>
            <person name="Mutti N.S."/>
            <person name="Fang X."/>
            <person name="Qin N."/>
            <person name="Donahue G."/>
            <person name="Yang P."/>
            <person name="Li Q."/>
            <person name="Li C."/>
            <person name="Zhang P."/>
            <person name="Huang Z."/>
            <person name="Berger S.L."/>
            <person name="Reinberg D."/>
            <person name="Wang J."/>
            <person name="Liebig J."/>
        </authorList>
    </citation>
    <scope>NUCLEOTIDE SEQUENCE [LARGE SCALE GENOMIC DNA]</scope>
    <source>
        <strain evidence="2 3">Hsal</strain>
    </source>
</reference>
<dbReference type="KEGG" id="thd:BHV28_16020"/>